<organism evidence="2 3">
    <name type="scientific">Steinernema hermaphroditum</name>
    <dbReference type="NCBI Taxonomy" id="289476"/>
    <lineage>
        <taxon>Eukaryota</taxon>
        <taxon>Metazoa</taxon>
        <taxon>Ecdysozoa</taxon>
        <taxon>Nematoda</taxon>
        <taxon>Chromadorea</taxon>
        <taxon>Rhabditida</taxon>
        <taxon>Tylenchina</taxon>
        <taxon>Panagrolaimomorpha</taxon>
        <taxon>Strongyloidoidea</taxon>
        <taxon>Steinernematidae</taxon>
        <taxon>Steinernema</taxon>
    </lineage>
</organism>
<accession>A0AA39HNB4</accession>
<keyword evidence="1" id="KW-0812">Transmembrane</keyword>
<feature type="transmembrane region" description="Helical" evidence="1">
    <location>
        <begin position="57"/>
        <end position="77"/>
    </location>
</feature>
<sequence>MPVEVSERRSTINLQSSICLARSLVRSSFSLDCSALLSTVVCSIDAARNKLQQGAKMTTSVIYMYAVLSFLLTVSPWCDYEVYPGKFAPSFNTTQPACGALRITTDVQMIGSFTGTFLVYAYIVRHIYYTGNVVGAVGKHRQEQTEERRRQKHLVAVRPRRQMPSLPGELQGRRFYEHALVQHESCPICRQHIFTATNRTTTRSDPSTSAQQIKLTVAMDSRIANDHVGSMVIAFHILHVHRLILTQFVTHTHHGFSRTDYDRRFRLLYYGLCVTNHWTIFD</sequence>
<keyword evidence="1" id="KW-0472">Membrane</keyword>
<evidence type="ECO:0000313" key="2">
    <source>
        <dbReference type="EMBL" id="KAK0409043.1"/>
    </source>
</evidence>
<proteinExistence type="predicted"/>
<keyword evidence="3" id="KW-1185">Reference proteome</keyword>
<reference evidence="2" key="1">
    <citation type="submission" date="2023-06" db="EMBL/GenBank/DDBJ databases">
        <title>Genomic analysis of the entomopathogenic nematode Steinernema hermaphroditum.</title>
        <authorList>
            <person name="Schwarz E.M."/>
            <person name="Heppert J.K."/>
            <person name="Baniya A."/>
            <person name="Schwartz H.T."/>
            <person name="Tan C.-H."/>
            <person name="Antoshechkin I."/>
            <person name="Sternberg P.W."/>
            <person name="Goodrich-Blair H."/>
            <person name="Dillman A.R."/>
        </authorList>
    </citation>
    <scope>NUCLEOTIDE SEQUENCE</scope>
    <source>
        <strain evidence="2">PS9179</strain>
        <tissue evidence="2">Whole animal</tissue>
    </source>
</reference>
<keyword evidence="1" id="KW-1133">Transmembrane helix</keyword>
<evidence type="ECO:0000313" key="3">
    <source>
        <dbReference type="Proteomes" id="UP001175271"/>
    </source>
</evidence>
<gene>
    <name evidence="2" type="ORF">QR680_004307</name>
</gene>
<name>A0AA39HNB4_9BILA</name>
<comment type="caution">
    <text evidence="2">The sequence shown here is derived from an EMBL/GenBank/DDBJ whole genome shotgun (WGS) entry which is preliminary data.</text>
</comment>
<protein>
    <submittedName>
        <fullName evidence="2">Uncharacterized protein</fullName>
    </submittedName>
</protein>
<dbReference type="Proteomes" id="UP001175271">
    <property type="component" value="Unassembled WGS sequence"/>
</dbReference>
<dbReference type="EMBL" id="JAUCMV010000003">
    <property type="protein sequence ID" value="KAK0409043.1"/>
    <property type="molecule type" value="Genomic_DNA"/>
</dbReference>
<dbReference type="AlphaFoldDB" id="A0AA39HNB4"/>
<evidence type="ECO:0000256" key="1">
    <source>
        <dbReference type="SAM" id="Phobius"/>
    </source>
</evidence>